<accession>A0A850RAJ0</accession>
<keyword evidence="2" id="KW-1185">Reference proteome</keyword>
<dbReference type="Proteomes" id="UP000592294">
    <property type="component" value="Unassembled WGS sequence"/>
</dbReference>
<comment type="caution">
    <text evidence="1">The sequence shown here is derived from an EMBL/GenBank/DDBJ whole genome shotgun (WGS) entry which is preliminary data.</text>
</comment>
<gene>
    <name evidence="1" type="ORF">HW932_21280</name>
</gene>
<reference evidence="1 2" key="1">
    <citation type="submission" date="2020-06" db="EMBL/GenBank/DDBJ databases">
        <title>Whole-genome sequence of Allochromatium humboldtianum DSM 21881, type strain.</title>
        <authorList>
            <person name="Kyndt J.A."/>
            <person name="Meyer T.E."/>
        </authorList>
    </citation>
    <scope>NUCLEOTIDE SEQUENCE [LARGE SCALE GENOMIC DNA]</scope>
    <source>
        <strain evidence="1 2">DSM 21881</strain>
    </source>
</reference>
<sequence>MSTQPLNMQFRVFLNRSEGKMWAVGFNHDDRIWTTLWGVIREESEYTYRFTHERDLKPLNHQGEVDDIIDSKLAKGYEEVGETYNTFRRYWCFVRDPNHAKTLRLSFSLDVAQERSLGSEAIEEVTTIAAPDDTALDAAGYAPIGF</sequence>
<name>A0A850RAJ0_9GAMM</name>
<organism evidence="1 2">
    <name type="scientific">Allochromatium humboldtianum</name>
    <dbReference type="NCBI Taxonomy" id="504901"/>
    <lineage>
        <taxon>Bacteria</taxon>
        <taxon>Pseudomonadati</taxon>
        <taxon>Pseudomonadota</taxon>
        <taxon>Gammaproteobacteria</taxon>
        <taxon>Chromatiales</taxon>
        <taxon>Chromatiaceae</taxon>
        <taxon>Allochromatium</taxon>
    </lineage>
</organism>
<evidence type="ECO:0000313" key="1">
    <source>
        <dbReference type="EMBL" id="NVZ11779.1"/>
    </source>
</evidence>
<dbReference type="EMBL" id="JABZEO010000045">
    <property type="protein sequence ID" value="NVZ11779.1"/>
    <property type="molecule type" value="Genomic_DNA"/>
</dbReference>
<dbReference type="RefSeq" id="WP_176978455.1">
    <property type="nucleotide sequence ID" value="NZ_JABZEO010000045.1"/>
</dbReference>
<dbReference type="AlphaFoldDB" id="A0A850RAJ0"/>
<evidence type="ECO:0000313" key="2">
    <source>
        <dbReference type="Proteomes" id="UP000592294"/>
    </source>
</evidence>
<proteinExistence type="predicted"/>
<protein>
    <submittedName>
        <fullName evidence="1">Uncharacterized protein</fullName>
    </submittedName>
</protein>